<accession>A0AAD9V151</accession>
<organism evidence="13 14">
    <name type="scientific">Acropora cervicornis</name>
    <name type="common">Staghorn coral</name>
    <dbReference type="NCBI Taxonomy" id="6130"/>
    <lineage>
        <taxon>Eukaryota</taxon>
        <taxon>Metazoa</taxon>
        <taxon>Cnidaria</taxon>
        <taxon>Anthozoa</taxon>
        <taxon>Hexacorallia</taxon>
        <taxon>Scleractinia</taxon>
        <taxon>Astrocoeniina</taxon>
        <taxon>Acroporidae</taxon>
        <taxon>Acropora</taxon>
    </lineage>
</organism>
<feature type="compositionally biased region" description="Polar residues" evidence="10">
    <location>
        <begin position="1406"/>
        <end position="1417"/>
    </location>
</feature>
<keyword evidence="7" id="KW-0226">DNA condensation</keyword>
<dbReference type="GO" id="GO:0005634">
    <property type="term" value="C:nucleus"/>
    <property type="evidence" value="ECO:0007669"/>
    <property type="project" value="UniProtKB-SubCell"/>
</dbReference>
<dbReference type="InterPro" id="IPR024324">
    <property type="entry name" value="Condensin_cplx_su1_N"/>
</dbReference>
<evidence type="ECO:0000256" key="7">
    <source>
        <dbReference type="ARBA" id="ARBA00023067"/>
    </source>
</evidence>
<feature type="region of interest" description="Disordered" evidence="10">
    <location>
        <begin position="1397"/>
        <end position="1542"/>
    </location>
</feature>
<proteinExistence type="inferred from homology"/>
<comment type="subcellular location">
    <subcellularLocation>
        <location evidence="2">Chromosome</location>
    </subcellularLocation>
    <subcellularLocation>
        <location evidence="1">Nucleus</location>
    </subcellularLocation>
</comment>
<dbReference type="GO" id="GO:0007076">
    <property type="term" value="P:mitotic chromosome condensation"/>
    <property type="evidence" value="ECO:0007669"/>
    <property type="project" value="InterPro"/>
</dbReference>
<feature type="compositionally biased region" description="Low complexity" evidence="10">
    <location>
        <begin position="1511"/>
        <end position="1521"/>
    </location>
</feature>
<feature type="compositionally biased region" description="Basic and acidic residues" evidence="10">
    <location>
        <begin position="1432"/>
        <end position="1442"/>
    </location>
</feature>
<sequence>MDVDFVIPLSKDDLLSGEAGSYVVDEILSVRVLPNKLRACLADLRSGGPLLIVENFDCFFSVLRHFNELESSLKEEVWDALLYAISKFTNVLPSFLEDGDVDFQIRRTHLNTLKMLCYLLAQLADAFEAEATKPSTEVIVAGKKKGKSSSSKKKISNSWEWDEQHNDLLQTLGQLMQLDVNRLWEPPVVEEEFVNLITGCCYKFLENPATVKIGTTKELIFNLLGVMVKKYNYGLGVSLKIVQLLQHFEHLVQPLAQAVEMFINDFGVKSVVSEVIREIGRMDPRDLARDTSGTRAYSDFLIELAGRVPSQIIPNISVLLCHLNGESYSMRNGILGLMGEIVVKVLCKEDLDDVSKKLRDQLLDKMEEHIHDVNAYVRSKSLHIWLELCKEKAIPISRQPHILELAIGRLQDKSSIVRKSALQLLKTCLIYNPFGAQLPLDHLQKNLSKEMAKLKEMAPHLDGDEDGQVPVVLASENVAAKVWEAMRPEVQATIEEYVDNEEIIDEDDGPVEFQGDVRAALVSALKQIKTYLNQGHHKKALAVLKAAMVTWPEESMFLVPEREQSTMVNNQQSEEIERDDMARSVEEQLSIMKAIFLAPDDSEASAPDQDEVIDPNELRQVSTEHGSSSSSQATNGIVNEITKQQMVVQFLKDYVHFQTQMEKAIPTVCQLLGSKTISDVNESIEFFVVASEFGLRSAILGVRRMLVLIWSRDNAVRDAVVEAYKGLYLDPEAPNARAKAALIVKNLITLTQGASIGDLTSLEQLMSELMKGRLIPSSVIKLLWEKFTMKAPHTTAEESRAALMLLGMLAGAETDIVRSNIDVLVSTGLGPRAEDDFQLARITCVALRKLGKIHKKPGCSAEEPVRFAAGHAIFERLTEIVVSGVRKLNKPDWTPMMEQALNVIYFLAEHPEIIAENILQKIATCLLEKSDSNTDTEDSPKSRETENAFDDTTVRKDNRLNNLSTTCDPGILARFLSFAGHVAMRHMVHLDVAVLGEIKRRQVIEEDDKEKNANKRKGTGSVPSTNTSKDPSTSETIEEELGLTGASADDIESEYVRKICEHEIVTGNTLLSKLHPLLVCVCSNPVKYSDPSLRASASLALAKFMLVSSEFCEAHLQLLFTILEKAPQPTIRANTIVAVGDLTFRFPNLIEPWTSHLYARYGFSSLVVPAQVDVDVAILLLCRLRDESSHVRKNTLMVLTHLILNDMVKVKGQISEMATCLEDKDSRISDLTKLFFLELSKKGNAIYNILPDVISRLSDPDCGIEQEPFRNIMRYLLSFIQKDRQSESLVEKLCHRFRATKTERQWRDLAFCLSLLSYNERGIRKLQENFACFHDKLAEDDVYQCFMVIVSKSKKFAKPEVKALVEELEQCITQCHTKGIEDVEDYERASRALGAVGTGANKTKKGSNTPAGKTTGAQKGRTPATKKKRQKKTVDSSDEEHSPMPLRTPRNAPRPPKPGCTKSTNRRRQMMSVFESDDEDSIELFSLDEENADKELTLDSEGEENVNPNASSGSTMKSSKSQRGLDAHIARSPSRRHLVSNT</sequence>
<evidence type="ECO:0000256" key="6">
    <source>
        <dbReference type="ARBA" id="ARBA00022776"/>
    </source>
</evidence>
<feature type="region of interest" description="Disordered" evidence="10">
    <location>
        <begin position="931"/>
        <end position="953"/>
    </location>
</feature>
<dbReference type="Gene3D" id="1.25.10.10">
    <property type="entry name" value="Leucine-rich Repeat Variant"/>
    <property type="match status" value="2"/>
</dbReference>
<feature type="compositionally biased region" description="Polar residues" evidence="10">
    <location>
        <begin position="1021"/>
        <end position="1035"/>
    </location>
</feature>
<feature type="region of interest" description="Disordered" evidence="10">
    <location>
        <begin position="1006"/>
        <end position="1043"/>
    </location>
</feature>
<dbReference type="InterPro" id="IPR032682">
    <property type="entry name" value="Cnd1_C"/>
</dbReference>
<dbReference type="EMBL" id="JARQWQ010000050">
    <property type="protein sequence ID" value="KAK2557371.1"/>
    <property type="molecule type" value="Genomic_DNA"/>
</dbReference>
<dbReference type="GO" id="GO:0010032">
    <property type="term" value="P:meiotic chromosome condensation"/>
    <property type="evidence" value="ECO:0007669"/>
    <property type="project" value="TreeGrafter"/>
</dbReference>
<evidence type="ECO:0000256" key="4">
    <source>
        <dbReference type="ARBA" id="ARBA00022454"/>
    </source>
</evidence>
<dbReference type="Pfam" id="PF12922">
    <property type="entry name" value="Cnd1_N"/>
    <property type="match status" value="1"/>
</dbReference>
<evidence type="ECO:0000256" key="5">
    <source>
        <dbReference type="ARBA" id="ARBA00022618"/>
    </source>
</evidence>
<evidence type="ECO:0000256" key="3">
    <source>
        <dbReference type="ARBA" id="ARBA00009606"/>
    </source>
</evidence>
<dbReference type="SUPFAM" id="SSF48371">
    <property type="entry name" value="ARM repeat"/>
    <property type="match status" value="2"/>
</dbReference>
<dbReference type="PANTHER" id="PTHR14222:SF2">
    <property type="entry name" value="CONDENSIN COMPLEX SUBUNIT 1"/>
    <property type="match status" value="1"/>
</dbReference>
<dbReference type="GO" id="GO:0000779">
    <property type="term" value="C:condensed chromosome, centromeric region"/>
    <property type="evidence" value="ECO:0007669"/>
    <property type="project" value="TreeGrafter"/>
</dbReference>
<evidence type="ECO:0000256" key="1">
    <source>
        <dbReference type="ARBA" id="ARBA00004123"/>
    </source>
</evidence>
<evidence type="ECO:0000256" key="9">
    <source>
        <dbReference type="ARBA" id="ARBA00023306"/>
    </source>
</evidence>
<feature type="domain" description="Condensin complex subunit 1 C-terminal" evidence="11">
    <location>
        <begin position="1182"/>
        <end position="1314"/>
    </location>
</feature>
<comment type="caution">
    <text evidence="13">The sequence shown here is derived from an EMBL/GenBank/DDBJ whole genome shotgun (WGS) entry which is preliminary data.</text>
</comment>
<keyword evidence="5" id="KW-0132">Cell division</keyword>
<evidence type="ECO:0000259" key="11">
    <source>
        <dbReference type="Pfam" id="PF12717"/>
    </source>
</evidence>
<reference evidence="13" key="2">
    <citation type="journal article" date="2023" name="Science">
        <title>Genomic signatures of disease resistance in endangered staghorn corals.</title>
        <authorList>
            <person name="Vollmer S.V."/>
            <person name="Selwyn J.D."/>
            <person name="Despard B.A."/>
            <person name="Roesel C.L."/>
        </authorList>
    </citation>
    <scope>NUCLEOTIDE SEQUENCE</scope>
    <source>
        <strain evidence="13">K2</strain>
    </source>
</reference>
<dbReference type="PIRSF" id="PIRSF017127">
    <property type="entry name" value="Condensin_D2"/>
    <property type="match status" value="1"/>
</dbReference>
<evidence type="ECO:0000313" key="13">
    <source>
        <dbReference type="EMBL" id="KAK2557371.1"/>
    </source>
</evidence>
<dbReference type="InterPro" id="IPR026971">
    <property type="entry name" value="CND1/NCAPD3"/>
</dbReference>
<feature type="compositionally biased region" description="Basic residues" evidence="10">
    <location>
        <begin position="1533"/>
        <end position="1542"/>
    </location>
</feature>
<keyword evidence="9" id="KW-0131">Cell cycle</keyword>
<dbReference type="InterPro" id="IPR016024">
    <property type="entry name" value="ARM-type_fold"/>
</dbReference>
<dbReference type="InterPro" id="IPR011989">
    <property type="entry name" value="ARM-like"/>
</dbReference>
<dbReference type="GO" id="GO:0000796">
    <property type="term" value="C:condensin complex"/>
    <property type="evidence" value="ECO:0007669"/>
    <property type="project" value="TreeGrafter"/>
</dbReference>
<evidence type="ECO:0000256" key="8">
    <source>
        <dbReference type="ARBA" id="ARBA00023242"/>
    </source>
</evidence>
<evidence type="ECO:0000259" key="12">
    <source>
        <dbReference type="Pfam" id="PF12922"/>
    </source>
</evidence>
<dbReference type="GO" id="GO:0042393">
    <property type="term" value="F:histone binding"/>
    <property type="evidence" value="ECO:0007669"/>
    <property type="project" value="TreeGrafter"/>
</dbReference>
<evidence type="ECO:0000313" key="14">
    <source>
        <dbReference type="Proteomes" id="UP001249851"/>
    </source>
</evidence>
<dbReference type="InterPro" id="IPR007673">
    <property type="entry name" value="Condensin_cplx_su1"/>
</dbReference>
<keyword evidence="4" id="KW-0158">Chromosome</keyword>
<dbReference type="PANTHER" id="PTHR14222">
    <property type="entry name" value="CONDENSIN"/>
    <property type="match status" value="1"/>
</dbReference>
<gene>
    <name evidence="13" type="ORF">P5673_020484</name>
</gene>
<dbReference type="GO" id="GO:0051301">
    <property type="term" value="P:cell division"/>
    <property type="evidence" value="ECO:0007669"/>
    <property type="project" value="UniProtKB-KW"/>
</dbReference>
<feature type="domain" description="Condensin complex subunit 1 N-terminal" evidence="12">
    <location>
        <begin position="72"/>
        <end position="236"/>
    </location>
</feature>
<comment type="similarity">
    <text evidence="3">Belongs to the CND1 (condensin subunit 1) family.</text>
</comment>
<dbReference type="Proteomes" id="UP001249851">
    <property type="component" value="Unassembled WGS sequence"/>
</dbReference>
<keyword evidence="8" id="KW-0539">Nucleus</keyword>
<feature type="compositionally biased region" description="Acidic residues" evidence="10">
    <location>
        <begin position="1475"/>
        <end position="1504"/>
    </location>
</feature>
<keyword evidence="6" id="KW-0498">Mitosis</keyword>
<keyword evidence="14" id="KW-1185">Reference proteome</keyword>
<evidence type="ECO:0000256" key="10">
    <source>
        <dbReference type="SAM" id="MobiDB-lite"/>
    </source>
</evidence>
<dbReference type="Pfam" id="PF12717">
    <property type="entry name" value="Cnd1"/>
    <property type="match status" value="1"/>
</dbReference>
<evidence type="ECO:0000256" key="2">
    <source>
        <dbReference type="ARBA" id="ARBA00004286"/>
    </source>
</evidence>
<name>A0AAD9V151_ACRCE</name>
<reference evidence="13" key="1">
    <citation type="journal article" date="2023" name="G3 (Bethesda)">
        <title>Whole genome assembly and annotation of the endangered Caribbean coral Acropora cervicornis.</title>
        <authorList>
            <person name="Selwyn J.D."/>
            <person name="Vollmer S.V."/>
        </authorList>
    </citation>
    <scope>NUCLEOTIDE SEQUENCE</scope>
    <source>
        <strain evidence="13">K2</strain>
    </source>
</reference>
<protein>
    <submittedName>
        <fullName evidence="13">Condensin complex subunit 1</fullName>
    </submittedName>
</protein>